<sequence length="81" mass="9446">MTQSELQYADMFTTSDVENSPSRSGLCKGNSIYRMCPVFHECFVDCLCLRRSPFHVFFLTPNTSKCLLQAHFLHRLLQRKL</sequence>
<evidence type="ECO:0000313" key="2">
    <source>
        <dbReference type="Proteomes" id="UP000298663"/>
    </source>
</evidence>
<dbReference type="AlphaFoldDB" id="A0A4U5NW36"/>
<name>A0A4U5NW36_STECR</name>
<protein>
    <submittedName>
        <fullName evidence="1">Uncharacterized protein</fullName>
    </submittedName>
</protein>
<comment type="caution">
    <text evidence="1">The sequence shown here is derived from an EMBL/GenBank/DDBJ whole genome shotgun (WGS) entry which is preliminary data.</text>
</comment>
<reference evidence="1 2" key="2">
    <citation type="journal article" date="2019" name="G3 (Bethesda)">
        <title>Hybrid Assembly of the Genome of the Entomopathogenic Nematode Steinernema carpocapsae Identifies the X-Chromosome.</title>
        <authorList>
            <person name="Serra L."/>
            <person name="Macchietto M."/>
            <person name="Macias-Munoz A."/>
            <person name="McGill C.J."/>
            <person name="Rodriguez I.M."/>
            <person name="Rodriguez B."/>
            <person name="Murad R."/>
            <person name="Mortazavi A."/>
        </authorList>
    </citation>
    <scope>NUCLEOTIDE SEQUENCE [LARGE SCALE GENOMIC DNA]</scope>
    <source>
        <strain evidence="1 2">ALL</strain>
    </source>
</reference>
<proteinExistence type="predicted"/>
<accession>A0A4U5NW36</accession>
<evidence type="ECO:0000313" key="1">
    <source>
        <dbReference type="EMBL" id="TKR87510.1"/>
    </source>
</evidence>
<dbReference type="Proteomes" id="UP000298663">
    <property type="component" value="Unassembled WGS sequence"/>
</dbReference>
<reference evidence="1 2" key="1">
    <citation type="journal article" date="2015" name="Genome Biol.">
        <title>Comparative genomics of Steinernema reveals deeply conserved gene regulatory networks.</title>
        <authorList>
            <person name="Dillman A.R."/>
            <person name="Macchietto M."/>
            <person name="Porter C.F."/>
            <person name="Rogers A."/>
            <person name="Williams B."/>
            <person name="Antoshechkin I."/>
            <person name="Lee M.M."/>
            <person name="Goodwin Z."/>
            <person name="Lu X."/>
            <person name="Lewis E.E."/>
            <person name="Goodrich-Blair H."/>
            <person name="Stock S.P."/>
            <person name="Adams B.J."/>
            <person name="Sternberg P.W."/>
            <person name="Mortazavi A."/>
        </authorList>
    </citation>
    <scope>NUCLEOTIDE SEQUENCE [LARGE SCALE GENOMIC DNA]</scope>
    <source>
        <strain evidence="1 2">ALL</strain>
    </source>
</reference>
<gene>
    <name evidence="1" type="ORF">L596_011899</name>
</gene>
<dbReference type="EMBL" id="AZBU02000003">
    <property type="protein sequence ID" value="TKR87510.1"/>
    <property type="molecule type" value="Genomic_DNA"/>
</dbReference>
<organism evidence="1 2">
    <name type="scientific">Steinernema carpocapsae</name>
    <name type="common">Entomopathogenic nematode</name>
    <dbReference type="NCBI Taxonomy" id="34508"/>
    <lineage>
        <taxon>Eukaryota</taxon>
        <taxon>Metazoa</taxon>
        <taxon>Ecdysozoa</taxon>
        <taxon>Nematoda</taxon>
        <taxon>Chromadorea</taxon>
        <taxon>Rhabditida</taxon>
        <taxon>Tylenchina</taxon>
        <taxon>Panagrolaimomorpha</taxon>
        <taxon>Strongyloidoidea</taxon>
        <taxon>Steinernematidae</taxon>
        <taxon>Steinernema</taxon>
    </lineage>
</organism>
<keyword evidence="2" id="KW-1185">Reference proteome</keyword>